<dbReference type="OrthoDB" id="9927187at2"/>
<dbReference type="Proteomes" id="UP000025229">
    <property type="component" value="Chromosome"/>
</dbReference>
<dbReference type="HOGENOM" id="CLU_2059685_0_0_11"/>
<dbReference type="KEGG" id="rrd:RradSPS_1553"/>
<evidence type="ECO:0000313" key="3">
    <source>
        <dbReference type="EMBL" id="MDX5894242.1"/>
    </source>
</evidence>
<sequence>MANDSGPDKDPQTLPQLQATGAEIFGSDEEKIGDLGEVRDSDFTVTGRGLLKGELNIPVSRVARITADDRVFLDVPADEAKDVSISKSSGQTDPNAAFGEDVATERGAWGLVKRKEQED</sequence>
<evidence type="ECO:0000256" key="1">
    <source>
        <dbReference type="SAM" id="MobiDB-lite"/>
    </source>
</evidence>
<keyword evidence="4" id="KW-1185">Reference proteome</keyword>
<dbReference type="EMBL" id="JAWXXX010000001">
    <property type="protein sequence ID" value="MDX5894242.1"/>
    <property type="molecule type" value="Genomic_DNA"/>
</dbReference>
<dbReference type="Proteomes" id="UP001281130">
    <property type="component" value="Unassembled WGS sequence"/>
</dbReference>
<dbReference type="AlphaFoldDB" id="A0A023X3R0"/>
<dbReference type="RefSeq" id="WP_084362572.1">
    <property type="nucleotide sequence ID" value="NZ_CP007514.1"/>
</dbReference>
<evidence type="ECO:0008006" key="5">
    <source>
        <dbReference type="Google" id="ProtNLM"/>
    </source>
</evidence>
<name>A0A023X3R0_RUBRA</name>
<organism evidence="2 4">
    <name type="scientific">Rubrobacter radiotolerans</name>
    <name type="common">Arthrobacter radiotolerans</name>
    <dbReference type="NCBI Taxonomy" id="42256"/>
    <lineage>
        <taxon>Bacteria</taxon>
        <taxon>Bacillati</taxon>
        <taxon>Actinomycetota</taxon>
        <taxon>Rubrobacteria</taxon>
        <taxon>Rubrobacterales</taxon>
        <taxon>Rubrobacteraceae</taxon>
        <taxon>Rubrobacter</taxon>
    </lineage>
</organism>
<reference evidence="2 4" key="1">
    <citation type="submission" date="2014-03" db="EMBL/GenBank/DDBJ databases">
        <title>Complete genome sequence of the Radio-Resistant Rubrobacter radiotolerans RSPS-4.</title>
        <authorList>
            <person name="Egas C.C."/>
            <person name="Barroso C.C."/>
            <person name="Froufe H.J.C."/>
            <person name="Pacheco J.J."/>
            <person name="Albuquerque L.L."/>
            <person name="da Costa M.M.S."/>
        </authorList>
    </citation>
    <scope>NUCLEOTIDE SEQUENCE [LARGE SCALE GENOMIC DNA]</scope>
    <source>
        <strain evidence="2 4">RSPS-4</strain>
    </source>
</reference>
<reference evidence="3" key="2">
    <citation type="submission" date="2023-11" db="EMBL/GenBank/DDBJ databases">
        <title>MicrobeMod: A computational toolkit for identifying prokaryotic methylation and restriction-modification with nanopore sequencing.</title>
        <authorList>
            <person name="Crits-Christoph A."/>
            <person name="Kang S.C."/>
            <person name="Lee H."/>
            <person name="Ostrov N."/>
        </authorList>
    </citation>
    <scope>NUCLEOTIDE SEQUENCE</scope>
    <source>
        <strain evidence="3">ATCC 51242</strain>
    </source>
</reference>
<accession>A0A023X3R0</accession>
<feature type="compositionally biased region" description="Polar residues" evidence="1">
    <location>
        <begin position="85"/>
        <end position="94"/>
    </location>
</feature>
<dbReference type="EMBL" id="CP007514">
    <property type="protein sequence ID" value="AHY46836.1"/>
    <property type="molecule type" value="Genomic_DNA"/>
</dbReference>
<feature type="region of interest" description="Disordered" evidence="1">
    <location>
        <begin position="81"/>
        <end position="101"/>
    </location>
</feature>
<evidence type="ECO:0000313" key="2">
    <source>
        <dbReference type="EMBL" id="AHY46836.1"/>
    </source>
</evidence>
<gene>
    <name evidence="2" type="ORF">RradSPS_1553</name>
    <name evidence="3" type="ORF">SIL72_09400</name>
</gene>
<proteinExistence type="predicted"/>
<evidence type="ECO:0000313" key="4">
    <source>
        <dbReference type="Proteomes" id="UP000025229"/>
    </source>
</evidence>
<protein>
    <recommendedName>
        <fullName evidence="5">PRC-barrel domain</fullName>
    </recommendedName>
</protein>